<sequence length="59" mass="6792">YGLFFPKKLQQKNTFAPKHSAFADDSDDEQEIKTAEVIKYHQKKALFVGTVKHDRAIVI</sequence>
<keyword evidence="2" id="KW-1185">Reference proteome</keyword>
<protein>
    <submittedName>
        <fullName evidence="1">Uncharacterized protein</fullName>
    </submittedName>
</protein>
<dbReference type="EMBL" id="KV924893">
    <property type="protein sequence ID" value="PIO39166.1"/>
    <property type="molecule type" value="Genomic_DNA"/>
</dbReference>
<dbReference type="AlphaFoldDB" id="A0A2G9SG96"/>
<feature type="non-terminal residue" evidence="1">
    <location>
        <position position="1"/>
    </location>
</feature>
<gene>
    <name evidence="1" type="ORF">AB205_0033610</name>
</gene>
<dbReference type="OrthoDB" id="446635at2759"/>
<evidence type="ECO:0000313" key="1">
    <source>
        <dbReference type="EMBL" id="PIO39166.1"/>
    </source>
</evidence>
<organism evidence="1 2">
    <name type="scientific">Aquarana catesbeiana</name>
    <name type="common">American bullfrog</name>
    <name type="synonym">Rana catesbeiana</name>
    <dbReference type="NCBI Taxonomy" id="8400"/>
    <lineage>
        <taxon>Eukaryota</taxon>
        <taxon>Metazoa</taxon>
        <taxon>Chordata</taxon>
        <taxon>Craniata</taxon>
        <taxon>Vertebrata</taxon>
        <taxon>Euteleostomi</taxon>
        <taxon>Amphibia</taxon>
        <taxon>Batrachia</taxon>
        <taxon>Anura</taxon>
        <taxon>Neobatrachia</taxon>
        <taxon>Ranoidea</taxon>
        <taxon>Ranidae</taxon>
        <taxon>Aquarana</taxon>
    </lineage>
</organism>
<evidence type="ECO:0000313" key="2">
    <source>
        <dbReference type="Proteomes" id="UP000228934"/>
    </source>
</evidence>
<proteinExistence type="predicted"/>
<dbReference type="Proteomes" id="UP000228934">
    <property type="component" value="Unassembled WGS sequence"/>
</dbReference>
<name>A0A2G9SG96_AQUCT</name>
<reference evidence="2" key="1">
    <citation type="journal article" date="2017" name="Nat. Commun.">
        <title>The North American bullfrog draft genome provides insight into hormonal regulation of long noncoding RNA.</title>
        <authorList>
            <person name="Hammond S.A."/>
            <person name="Warren R.L."/>
            <person name="Vandervalk B.P."/>
            <person name="Kucuk E."/>
            <person name="Khan H."/>
            <person name="Gibb E.A."/>
            <person name="Pandoh P."/>
            <person name="Kirk H."/>
            <person name="Zhao Y."/>
            <person name="Jones M."/>
            <person name="Mungall A.J."/>
            <person name="Coope R."/>
            <person name="Pleasance S."/>
            <person name="Moore R.A."/>
            <person name="Holt R.A."/>
            <person name="Round J.M."/>
            <person name="Ohora S."/>
            <person name="Walle B.V."/>
            <person name="Veldhoen N."/>
            <person name="Helbing C.C."/>
            <person name="Birol I."/>
        </authorList>
    </citation>
    <scope>NUCLEOTIDE SEQUENCE [LARGE SCALE GENOMIC DNA]</scope>
</reference>
<accession>A0A2G9SG96</accession>